<dbReference type="RefSeq" id="XP_049133148.1">
    <property type="nucleotide sequence ID" value="XM_049277191.1"/>
</dbReference>
<evidence type="ECO:0000313" key="4">
    <source>
        <dbReference type="Proteomes" id="UP001055115"/>
    </source>
</evidence>
<evidence type="ECO:0000256" key="2">
    <source>
        <dbReference type="SAM" id="SignalP"/>
    </source>
</evidence>
<comment type="caution">
    <text evidence="3">The sequence shown here is derived from an EMBL/GenBank/DDBJ whole genome shotgun (WGS) entry which is preliminary data.</text>
</comment>
<feature type="compositionally biased region" description="Basic and acidic residues" evidence="1">
    <location>
        <begin position="116"/>
        <end position="127"/>
    </location>
</feature>
<sequence length="315" mass="34612">MKLNFFSFTAVLASVAASPTPSTSSVVATDSGFHSVNSPRTPIGPNDVIYHPDSVTPKKDFTQDEQELACLKKCPAVIPGLHPYKQPLTFLCRLRCGADAYRRASQGTEGKPGQKGRGEESLASESHEIGARDELYTLPLKKHLFWNVTDNEGQSEQHLAAVAVLAGGGENDRIIPGLPMGNPCAWPPQLDNSWPSQRELYLCLEACPAGSFLGVCLHPCFLGITERRCREKRVTEAKPKDGEYSAAESALAVVEGSSESSRPSDSCSERQHYKDYWFVRCESNCSFYNTYNFVCEKACVTHAILRCRARKEAAT</sequence>
<keyword evidence="4" id="KW-1185">Reference proteome</keyword>
<dbReference type="AlphaFoldDB" id="A0AA37PEG5"/>
<reference evidence="3 4" key="1">
    <citation type="submission" date="2022-03" db="EMBL/GenBank/DDBJ databases">
        <title>Genome data of Colletotrichum spp.</title>
        <authorList>
            <person name="Utami Y.D."/>
            <person name="Hiruma K."/>
        </authorList>
    </citation>
    <scope>NUCLEOTIDE SEQUENCE [LARGE SCALE GENOMIC DNA]</scope>
    <source>
        <strain evidence="3 4">MAFF 239500</strain>
    </source>
</reference>
<feature type="region of interest" description="Disordered" evidence="1">
    <location>
        <begin position="103"/>
        <end position="127"/>
    </location>
</feature>
<feature type="signal peptide" evidence="2">
    <location>
        <begin position="1"/>
        <end position="17"/>
    </location>
</feature>
<feature type="region of interest" description="Disordered" evidence="1">
    <location>
        <begin position="20"/>
        <end position="46"/>
    </location>
</feature>
<dbReference type="GeneID" id="73331781"/>
<gene>
    <name evidence="3" type="ORF">ColSpa_10979</name>
</gene>
<keyword evidence="2" id="KW-0732">Signal</keyword>
<organism evidence="3 4">
    <name type="scientific">Colletotrichum spaethianum</name>
    <dbReference type="NCBI Taxonomy" id="700344"/>
    <lineage>
        <taxon>Eukaryota</taxon>
        <taxon>Fungi</taxon>
        <taxon>Dikarya</taxon>
        <taxon>Ascomycota</taxon>
        <taxon>Pezizomycotina</taxon>
        <taxon>Sordariomycetes</taxon>
        <taxon>Hypocreomycetidae</taxon>
        <taxon>Glomerellales</taxon>
        <taxon>Glomerellaceae</taxon>
        <taxon>Colletotrichum</taxon>
        <taxon>Colletotrichum spaethianum species complex</taxon>
    </lineage>
</organism>
<proteinExistence type="predicted"/>
<evidence type="ECO:0000313" key="3">
    <source>
        <dbReference type="EMBL" id="GKT50798.1"/>
    </source>
</evidence>
<accession>A0AA37PEG5</accession>
<evidence type="ECO:0000256" key="1">
    <source>
        <dbReference type="SAM" id="MobiDB-lite"/>
    </source>
</evidence>
<feature type="chain" id="PRO_5041289254" evidence="2">
    <location>
        <begin position="18"/>
        <end position="315"/>
    </location>
</feature>
<dbReference type="EMBL" id="BQXU01000041">
    <property type="protein sequence ID" value="GKT50798.1"/>
    <property type="molecule type" value="Genomic_DNA"/>
</dbReference>
<protein>
    <submittedName>
        <fullName evidence="3">Uncharacterized protein</fullName>
    </submittedName>
</protein>
<name>A0AA37PEG5_9PEZI</name>
<dbReference type="Proteomes" id="UP001055115">
    <property type="component" value="Unassembled WGS sequence"/>
</dbReference>
<feature type="compositionally biased region" description="Low complexity" evidence="1">
    <location>
        <begin position="20"/>
        <end position="29"/>
    </location>
</feature>